<evidence type="ECO:0000313" key="11">
    <source>
        <dbReference type="EMBL" id="RAV19001.1"/>
    </source>
</evidence>
<dbReference type="Gene3D" id="1.10.10.60">
    <property type="entry name" value="Homeodomain-like"/>
    <property type="match status" value="2"/>
</dbReference>
<evidence type="ECO:0000256" key="1">
    <source>
        <dbReference type="ARBA" id="ARBA00004651"/>
    </source>
</evidence>
<keyword evidence="12" id="KW-1185">Reference proteome</keyword>
<dbReference type="PANTHER" id="PTHR43280:SF28">
    <property type="entry name" value="HTH-TYPE TRANSCRIPTIONAL ACTIVATOR RHAS"/>
    <property type="match status" value="1"/>
</dbReference>
<evidence type="ECO:0000256" key="6">
    <source>
        <dbReference type="ARBA" id="ARBA00023125"/>
    </source>
</evidence>
<dbReference type="GO" id="GO:0043565">
    <property type="term" value="F:sequence-specific DNA binding"/>
    <property type="evidence" value="ECO:0007669"/>
    <property type="project" value="InterPro"/>
</dbReference>
<comment type="caution">
    <text evidence="11">The sequence shown here is derived from an EMBL/GenBank/DDBJ whole genome shotgun (WGS) entry which is preliminary data.</text>
</comment>
<keyword evidence="3 9" id="KW-0812">Transmembrane</keyword>
<dbReference type="InterPro" id="IPR018062">
    <property type="entry name" value="HTH_AraC-typ_CS"/>
</dbReference>
<comment type="subcellular location">
    <subcellularLocation>
        <location evidence="1">Cell membrane</location>
        <topology evidence="1">Multi-pass membrane protein</topology>
    </subcellularLocation>
</comment>
<dbReference type="PROSITE" id="PS00041">
    <property type="entry name" value="HTH_ARAC_FAMILY_1"/>
    <property type="match status" value="1"/>
</dbReference>
<dbReference type="PROSITE" id="PS01124">
    <property type="entry name" value="HTH_ARAC_FAMILY_2"/>
    <property type="match status" value="1"/>
</dbReference>
<name>A0A329MGD7_9BACL</name>
<gene>
    <name evidence="11" type="ORF">DQG23_22920</name>
</gene>
<evidence type="ECO:0000259" key="10">
    <source>
        <dbReference type="PROSITE" id="PS01124"/>
    </source>
</evidence>
<dbReference type="InterPro" id="IPR041522">
    <property type="entry name" value="CdaR_GGDEF"/>
</dbReference>
<dbReference type="AlphaFoldDB" id="A0A329MGD7"/>
<dbReference type="Proteomes" id="UP000250369">
    <property type="component" value="Unassembled WGS sequence"/>
</dbReference>
<dbReference type="InterPro" id="IPR033479">
    <property type="entry name" value="dCache_1"/>
</dbReference>
<dbReference type="EMBL" id="QMFB01000014">
    <property type="protein sequence ID" value="RAV19001.1"/>
    <property type="molecule type" value="Genomic_DNA"/>
</dbReference>
<feature type="transmembrane region" description="Helical" evidence="9">
    <location>
        <begin position="74"/>
        <end position="92"/>
    </location>
</feature>
<evidence type="ECO:0000256" key="3">
    <source>
        <dbReference type="ARBA" id="ARBA00022692"/>
    </source>
</evidence>
<dbReference type="GO" id="GO:0005886">
    <property type="term" value="C:plasma membrane"/>
    <property type="evidence" value="ECO:0007669"/>
    <property type="project" value="UniProtKB-SubCell"/>
</dbReference>
<dbReference type="InterPro" id="IPR009057">
    <property type="entry name" value="Homeodomain-like_sf"/>
</dbReference>
<evidence type="ECO:0000256" key="7">
    <source>
        <dbReference type="ARBA" id="ARBA00023136"/>
    </source>
</evidence>
<accession>A0A329MGD7</accession>
<keyword evidence="4 9" id="KW-1133">Transmembrane helix</keyword>
<keyword evidence="6" id="KW-0238">DNA-binding</keyword>
<dbReference type="SUPFAM" id="SSF46689">
    <property type="entry name" value="Homeodomain-like"/>
    <property type="match status" value="2"/>
</dbReference>
<proteinExistence type="predicted"/>
<keyword evidence="8" id="KW-0804">Transcription</keyword>
<keyword evidence="5" id="KW-0805">Transcription regulation</keyword>
<dbReference type="Pfam" id="PF02743">
    <property type="entry name" value="dCache_1"/>
    <property type="match status" value="1"/>
</dbReference>
<sequence length="818" mass="93455">MMKERENRFGRNGWIPLIALTSQAKKSRKLSAFLFFVQWLDVKFFVEADSKCRREGSGMKSKGSFFTMPYKRKLFVYSVILSLVPVLILGLISSSIATGSIQEEVDRNHNHILKQLEVQVDDYIRSLDRASLLLANDQYVQKSISEGASPDLLQTTLYMMDTVQKVITMTDAEFEVTLVYAQTGEMYSSRLGMVRELAPPYDGYVKQAKAFFNQTTVFTPAEGRTNPELLIARMVPLHAVQPQGYLFLHLDINRLKRFIDQFELGGERRVMIVDSLGKVVMSKEPNEIGSKLDSASPLFPFWDNPAMHGEIELAKTNYSVSSIKSSMNQWTYIAMTPTAELTRKSERIRAVTTGIMLLLALVWLVLAFVASRRLYVPIQRLIGKFSPENSGDRDDLQAIDSFMNRVMAANEKLQSRISEQEAFRKESVLMQMLRGELSDKESGAFVEELKLPLRGGWFCVCLVDIDQFASFQQKYKEKDRFLMMYALRNMIEELCQPFVSYATVTPKPGQIAAVIGLEAPNEETARAIALVCREIRERVSEHFAFTVSVAISNVREDYSGICDSYEEAIALLDYGWVTGPNKTITTDQLEPSLRQSSRVLVKWKNALVASVKQGEFGLAREQLEQMTGDLPRTLQHSEALLGLFAYLIGELDHFLQEQGYELNDMFEYDVLEQLYTFSSLEEVREWIAGTVFASVQQHVQTQSLSRQKKVVAEVLQYIREHDESDLSLQILADHVRVSPSMLSRMFKEEMGSNYMDYVIQFRMDKAKEWLVHTEMSIKEITDRLRYASVPNFTRIFKQVTGMPPGNYRKQQRGEDGVN</sequence>
<keyword evidence="7 9" id="KW-0472">Membrane</keyword>
<protein>
    <recommendedName>
        <fullName evidence="10">HTH araC/xylS-type domain-containing protein</fullName>
    </recommendedName>
</protein>
<keyword evidence="2" id="KW-1003">Cell membrane</keyword>
<evidence type="ECO:0000256" key="9">
    <source>
        <dbReference type="SAM" id="Phobius"/>
    </source>
</evidence>
<evidence type="ECO:0000256" key="4">
    <source>
        <dbReference type="ARBA" id="ARBA00022989"/>
    </source>
</evidence>
<evidence type="ECO:0000256" key="2">
    <source>
        <dbReference type="ARBA" id="ARBA00022475"/>
    </source>
</evidence>
<dbReference type="GO" id="GO:0003700">
    <property type="term" value="F:DNA-binding transcription factor activity"/>
    <property type="evidence" value="ECO:0007669"/>
    <property type="project" value="InterPro"/>
</dbReference>
<evidence type="ECO:0000313" key="12">
    <source>
        <dbReference type="Proteomes" id="UP000250369"/>
    </source>
</evidence>
<dbReference type="SMART" id="SM00342">
    <property type="entry name" value="HTH_ARAC"/>
    <property type="match status" value="1"/>
</dbReference>
<organism evidence="11 12">
    <name type="scientific">Paenibacillus contaminans</name>
    <dbReference type="NCBI Taxonomy" id="450362"/>
    <lineage>
        <taxon>Bacteria</taxon>
        <taxon>Bacillati</taxon>
        <taxon>Bacillota</taxon>
        <taxon>Bacilli</taxon>
        <taxon>Bacillales</taxon>
        <taxon>Paenibacillaceae</taxon>
        <taxon>Paenibacillus</taxon>
    </lineage>
</organism>
<feature type="domain" description="HTH araC/xylS-type" evidence="10">
    <location>
        <begin position="712"/>
        <end position="810"/>
    </location>
</feature>
<dbReference type="PANTHER" id="PTHR43280">
    <property type="entry name" value="ARAC-FAMILY TRANSCRIPTIONAL REGULATOR"/>
    <property type="match status" value="1"/>
</dbReference>
<evidence type="ECO:0000256" key="8">
    <source>
        <dbReference type="ARBA" id="ARBA00023163"/>
    </source>
</evidence>
<feature type="transmembrane region" description="Helical" evidence="9">
    <location>
        <begin position="350"/>
        <end position="370"/>
    </location>
</feature>
<dbReference type="Gene3D" id="3.30.450.20">
    <property type="entry name" value="PAS domain"/>
    <property type="match status" value="1"/>
</dbReference>
<reference evidence="11 12" key="1">
    <citation type="journal article" date="2009" name="Int. J. Syst. Evol. Microbiol.">
        <title>Paenibacillus contaminans sp. nov., isolated from a contaminated laboratory plate.</title>
        <authorList>
            <person name="Chou J.H."/>
            <person name="Lee J.H."/>
            <person name="Lin M.C."/>
            <person name="Chang P.S."/>
            <person name="Arun A.B."/>
            <person name="Young C.C."/>
            <person name="Chen W.M."/>
        </authorList>
    </citation>
    <scope>NUCLEOTIDE SEQUENCE [LARGE SCALE GENOMIC DNA]</scope>
    <source>
        <strain evidence="11 12">CKOBP-6</strain>
    </source>
</reference>
<dbReference type="Pfam" id="PF17853">
    <property type="entry name" value="GGDEF_2"/>
    <property type="match status" value="1"/>
</dbReference>
<evidence type="ECO:0000256" key="5">
    <source>
        <dbReference type="ARBA" id="ARBA00023015"/>
    </source>
</evidence>
<dbReference type="InterPro" id="IPR018060">
    <property type="entry name" value="HTH_AraC"/>
</dbReference>
<dbReference type="Pfam" id="PF12833">
    <property type="entry name" value="HTH_18"/>
    <property type="match status" value="1"/>
</dbReference>